<feature type="transmembrane region" description="Helical" evidence="1">
    <location>
        <begin position="81"/>
        <end position="99"/>
    </location>
</feature>
<dbReference type="KEGG" id="tum:CBW65_17770"/>
<keyword evidence="1" id="KW-0472">Membrane</keyword>
<feature type="transmembrane region" description="Helical" evidence="1">
    <location>
        <begin position="18"/>
        <end position="35"/>
    </location>
</feature>
<reference evidence="3" key="1">
    <citation type="submission" date="2017-05" db="EMBL/GenBank/DDBJ databases">
        <authorList>
            <person name="Sung H."/>
        </authorList>
    </citation>
    <scope>NUCLEOTIDE SEQUENCE [LARGE SCALE GENOMIC DNA]</scope>
    <source>
        <strain evidence="3">AR23208</strain>
    </source>
</reference>
<feature type="transmembrane region" description="Helical" evidence="1">
    <location>
        <begin position="55"/>
        <end position="74"/>
    </location>
</feature>
<evidence type="ECO:0000256" key="1">
    <source>
        <dbReference type="SAM" id="Phobius"/>
    </source>
</evidence>
<keyword evidence="3" id="KW-1185">Reference proteome</keyword>
<dbReference type="Proteomes" id="UP000195437">
    <property type="component" value="Chromosome"/>
</dbReference>
<accession>A0A1Y0IQ14</accession>
<evidence type="ECO:0000313" key="3">
    <source>
        <dbReference type="Proteomes" id="UP000195437"/>
    </source>
</evidence>
<dbReference type="AlphaFoldDB" id="A0A1Y0IQ14"/>
<organism evidence="2 3">
    <name type="scientific">Tumebacillus avium</name>
    <dbReference type="NCBI Taxonomy" id="1903704"/>
    <lineage>
        <taxon>Bacteria</taxon>
        <taxon>Bacillati</taxon>
        <taxon>Bacillota</taxon>
        <taxon>Bacilli</taxon>
        <taxon>Bacillales</taxon>
        <taxon>Alicyclobacillaceae</taxon>
        <taxon>Tumebacillus</taxon>
    </lineage>
</organism>
<name>A0A1Y0IQ14_9BACL</name>
<evidence type="ECO:0000313" key="2">
    <source>
        <dbReference type="EMBL" id="ARU62611.1"/>
    </source>
</evidence>
<keyword evidence="1" id="KW-1133">Transmembrane helix</keyword>
<gene>
    <name evidence="2" type="ORF">CBW65_17770</name>
</gene>
<sequence length="134" mass="15497">MDLNYWRRYLSWIRTPRVLLNLSLLAGTYALYLLNEHVWKELTNNAFLHGHFNDALAMWIFLPYINLLLSFYPYRVISITSIPACLGLALLSGLGWEYLTPLFLTRSVSDPIDVVMYLISGMTYALFVKKVTVS</sequence>
<dbReference type="RefSeq" id="WP_087457970.1">
    <property type="nucleotide sequence ID" value="NZ_CP021434.1"/>
</dbReference>
<protein>
    <recommendedName>
        <fullName evidence="4">VanZ-like domain-containing protein</fullName>
    </recommendedName>
</protein>
<dbReference type="OrthoDB" id="2381855at2"/>
<feature type="transmembrane region" description="Helical" evidence="1">
    <location>
        <begin position="111"/>
        <end position="128"/>
    </location>
</feature>
<proteinExistence type="predicted"/>
<keyword evidence="1" id="KW-0812">Transmembrane</keyword>
<evidence type="ECO:0008006" key="4">
    <source>
        <dbReference type="Google" id="ProtNLM"/>
    </source>
</evidence>
<dbReference type="EMBL" id="CP021434">
    <property type="protein sequence ID" value="ARU62611.1"/>
    <property type="molecule type" value="Genomic_DNA"/>
</dbReference>